<evidence type="ECO:0000256" key="1">
    <source>
        <dbReference type="ARBA" id="ARBA00010617"/>
    </source>
</evidence>
<dbReference type="PRINTS" id="PR00385">
    <property type="entry name" value="P450"/>
</dbReference>
<dbReference type="InterPro" id="IPR036396">
    <property type="entry name" value="Cyt_P450_sf"/>
</dbReference>
<dbReference type="PANTHER" id="PTHR46696:SF6">
    <property type="entry name" value="P450, PUTATIVE (EUROFUNG)-RELATED"/>
    <property type="match status" value="1"/>
</dbReference>
<evidence type="ECO:0000256" key="2">
    <source>
        <dbReference type="SAM" id="MobiDB-lite"/>
    </source>
</evidence>
<dbReference type="GO" id="GO:0020037">
    <property type="term" value="F:heme binding"/>
    <property type="evidence" value="ECO:0007669"/>
    <property type="project" value="InterPro"/>
</dbReference>
<dbReference type="Gene3D" id="1.10.630.10">
    <property type="entry name" value="Cytochrome P450"/>
    <property type="match status" value="1"/>
</dbReference>
<dbReference type="CDD" id="cd11035">
    <property type="entry name" value="P450cam-like"/>
    <property type="match status" value="1"/>
</dbReference>
<name>A0A158GRB3_9BURK</name>
<comment type="similarity">
    <text evidence="1">Belongs to the cytochrome P450 family.</text>
</comment>
<protein>
    <submittedName>
        <fullName evidence="3">Cytochrome P450</fullName>
    </submittedName>
</protein>
<sequence length="405" mass="45188">MHVTRTTERTESSQPGIPDHVPPELVRAFDFRTDLGSYPHSTVSELHSGPRIFFSPIHHNAIPGPGTWVPTRAEDIRAVLQDAATFSSAVSRSNSSLRLIPLEMDPPEHSKFRAIMNPIFSPARMKTLEEKVRNRAKELVAACYAKGACDFVEDFAKPFPVGIFLDMMGLPMDNMGRFMEWEALIMRDKFTRAGAMQQVAAYLQELVEDRRKSPTDDLISFAVTAKVDGRPLTDAEVTGMCVLLFIAGLDTVTSSFSYHFRHLAENPADQDSLRHDFSLIPTAVEELFRAFAVVNTNRYATRDVELAGVLIKKGDNVTCSTILASRDPREFENPNKVQLTRSPNPHNAFAYGPHRCLGSHLARREIITGIEEWLTQVPPFKVKPGAEIVTHGGGVFSMESLPLIW</sequence>
<dbReference type="Proteomes" id="UP000054683">
    <property type="component" value="Unassembled WGS sequence"/>
</dbReference>
<dbReference type="AlphaFoldDB" id="A0A158GRB3"/>
<reference evidence="3 4" key="1">
    <citation type="submission" date="2016-01" db="EMBL/GenBank/DDBJ databases">
        <authorList>
            <person name="Oliw E.H."/>
        </authorList>
    </citation>
    <scope>NUCLEOTIDE SEQUENCE [LARGE SCALE GENOMIC DNA]</scope>
    <source>
        <strain evidence="3">LMG 27134</strain>
    </source>
</reference>
<dbReference type="OrthoDB" id="4168525at2"/>
<dbReference type="InterPro" id="IPR002397">
    <property type="entry name" value="Cyt_P450_B"/>
</dbReference>
<dbReference type="PANTHER" id="PTHR46696">
    <property type="entry name" value="P450, PUTATIVE (EUROFUNG)-RELATED"/>
    <property type="match status" value="1"/>
</dbReference>
<dbReference type="GO" id="GO:0005506">
    <property type="term" value="F:iron ion binding"/>
    <property type="evidence" value="ECO:0007669"/>
    <property type="project" value="InterPro"/>
</dbReference>
<evidence type="ECO:0000313" key="4">
    <source>
        <dbReference type="Proteomes" id="UP000054683"/>
    </source>
</evidence>
<feature type="region of interest" description="Disordered" evidence="2">
    <location>
        <begin position="1"/>
        <end position="22"/>
    </location>
</feature>
<dbReference type="EMBL" id="FCOK02000018">
    <property type="protein sequence ID" value="SAL34371.1"/>
    <property type="molecule type" value="Genomic_DNA"/>
</dbReference>
<proteinExistence type="inferred from homology"/>
<dbReference type="GO" id="GO:0004497">
    <property type="term" value="F:monooxygenase activity"/>
    <property type="evidence" value="ECO:0007669"/>
    <property type="project" value="InterPro"/>
</dbReference>
<dbReference type="GO" id="GO:0016705">
    <property type="term" value="F:oxidoreductase activity, acting on paired donors, with incorporation or reduction of molecular oxygen"/>
    <property type="evidence" value="ECO:0007669"/>
    <property type="project" value="InterPro"/>
</dbReference>
<dbReference type="SUPFAM" id="SSF48264">
    <property type="entry name" value="Cytochrome P450"/>
    <property type="match status" value="1"/>
</dbReference>
<organism evidence="3 4">
    <name type="scientific">Caballeronia udeis</name>
    <dbReference type="NCBI Taxonomy" id="1232866"/>
    <lineage>
        <taxon>Bacteria</taxon>
        <taxon>Pseudomonadati</taxon>
        <taxon>Pseudomonadota</taxon>
        <taxon>Betaproteobacteria</taxon>
        <taxon>Burkholderiales</taxon>
        <taxon>Burkholderiaceae</taxon>
        <taxon>Caballeronia</taxon>
    </lineage>
</organism>
<evidence type="ECO:0000313" key="3">
    <source>
        <dbReference type="EMBL" id="SAL34371.1"/>
    </source>
</evidence>
<dbReference type="InterPro" id="IPR001128">
    <property type="entry name" value="Cyt_P450"/>
</dbReference>
<accession>A0A158GRB3</accession>
<gene>
    <name evidence="3" type="ORF">AWB69_03144</name>
</gene>
<dbReference type="PRINTS" id="PR00359">
    <property type="entry name" value="BP450"/>
</dbReference>
<dbReference type="Pfam" id="PF00067">
    <property type="entry name" value="p450"/>
    <property type="match status" value="1"/>
</dbReference>
<feature type="compositionally biased region" description="Basic and acidic residues" evidence="2">
    <location>
        <begin position="1"/>
        <end position="11"/>
    </location>
</feature>